<protein>
    <recommendedName>
        <fullName evidence="1">N-acetyltransferase domain-containing protein</fullName>
    </recommendedName>
</protein>
<sequence length="151" mass="16950">MLELINDRLEEPELRELLSYAVFPDEDVLNAVIEQYRTEPELRLYGYLEEGVWIGVIGCAQDQEMPDALRVRHMAIAPDERGLGYGRGIILKLLAMEKPTMLMADADAEGAEFYRNIGFSVVSTGANAFGAEGTSEQFVCIFHAEEEETEE</sequence>
<dbReference type="Proteomes" id="UP000078148">
    <property type="component" value="Chromosome"/>
</dbReference>
<accession>A0A172ZFN3</accession>
<dbReference type="STRING" id="1616788.AR543_10820"/>
<dbReference type="RefSeq" id="WP_060534298.1">
    <property type="nucleotide sequence ID" value="NZ_CP013023.1"/>
</dbReference>
<organism evidence="2 3">
    <name type="scientific">Paenibacillus bovis</name>
    <dbReference type="NCBI Taxonomy" id="1616788"/>
    <lineage>
        <taxon>Bacteria</taxon>
        <taxon>Bacillati</taxon>
        <taxon>Bacillota</taxon>
        <taxon>Bacilli</taxon>
        <taxon>Bacillales</taxon>
        <taxon>Paenibacillaceae</taxon>
        <taxon>Paenibacillus</taxon>
    </lineage>
</organism>
<evidence type="ECO:0000313" key="3">
    <source>
        <dbReference type="Proteomes" id="UP000078148"/>
    </source>
</evidence>
<dbReference type="GO" id="GO:0016747">
    <property type="term" value="F:acyltransferase activity, transferring groups other than amino-acyl groups"/>
    <property type="evidence" value="ECO:0007669"/>
    <property type="project" value="InterPro"/>
</dbReference>
<dbReference type="Pfam" id="PF13673">
    <property type="entry name" value="Acetyltransf_10"/>
    <property type="match status" value="1"/>
</dbReference>
<dbReference type="AlphaFoldDB" id="A0A172ZFN3"/>
<evidence type="ECO:0000259" key="1">
    <source>
        <dbReference type="PROSITE" id="PS51186"/>
    </source>
</evidence>
<name>A0A172ZFN3_9BACL</name>
<dbReference type="PROSITE" id="PS51186">
    <property type="entry name" value="GNAT"/>
    <property type="match status" value="1"/>
</dbReference>
<reference evidence="3" key="1">
    <citation type="submission" date="2015-10" db="EMBL/GenBank/DDBJ databases">
        <title>Genome of Paenibacillus bovis sp. nov.</title>
        <authorList>
            <person name="Wu Z."/>
            <person name="Gao C."/>
            <person name="Liu Z."/>
            <person name="Zheng H."/>
        </authorList>
    </citation>
    <scope>NUCLEOTIDE SEQUENCE [LARGE SCALE GENOMIC DNA]</scope>
    <source>
        <strain evidence="3">BD3526</strain>
    </source>
</reference>
<reference evidence="2 3" key="2">
    <citation type="journal article" date="2016" name="Int. J. Syst. Evol. Microbiol.">
        <title>Paenibacillus bovis sp. nov., isolated from raw yak (Bos grunniens) milk.</title>
        <authorList>
            <person name="Gao C."/>
            <person name="Han J."/>
            <person name="Liu Z."/>
            <person name="Xu X."/>
            <person name="Hang F."/>
            <person name="Wu Z."/>
        </authorList>
    </citation>
    <scope>NUCLEOTIDE SEQUENCE [LARGE SCALE GENOMIC DNA]</scope>
    <source>
        <strain evidence="2 3">BD3526</strain>
    </source>
</reference>
<dbReference type="OrthoDB" id="45853at2"/>
<dbReference type="KEGG" id="pbv:AR543_10820"/>
<proteinExistence type="predicted"/>
<dbReference type="CDD" id="cd04301">
    <property type="entry name" value="NAT_SF"/>
    <property type="match status" value="1"/>
</dbReference>
<dbReference type="EMBL" id="CP013023">
    <property type="protein sequence ID" value="ANF96446.1"/>
    <property type="molecule type" value="Genomic_DNA"/>
</dbReference>
<feature type="domain" description="N-acetyltransferase" evidence="1">
    <location>
        <begin position="4"/>
        <end position="141"/>
    </location>
</feature>
<keyword evidence="3" id="KW-1185">Reference proteome</keyword>
<evidence type="ECO:0000313" key="2">
    <source>
        <dbReference type="EMBL" id="ANF96446.1"/>
    </source>
</evidence>
<gene>
    <name evidence="2" type="ORF">AR543_10820</name>
</gene>
<dbReference type="InterPro" id="IPR000182">
    <property type="entry name" value="GNAT_dom"/>
</dbReference>
<dbReference type="InterPro" id="IPR016181">
    <property type="entry name" value="Acyl_CoA_acyltransferase"/>
</dbReference>
<dbReference type="Gene3D" id="3.40.630.30">
    <property type="match status" value="1"/>
</dbReference>
<dbReference type="SUPFAM" id="SSF55729">
    <property type="entry name" value="Acyl-CoA N-acyltransferases (Nat)"/>
    <property type="match status" value="1"/>
</dbReference>